<evidence type="ECO:0000313" key="3">
    <source>
        <dbReference type="Proteomes" id="UP000799779"/>
    </source>
</evidence>
<feature type="compositionally biased region" description="Low complexity" evidence="1">
    <location>
        <begin position="86"/>
        <end position="97"/>
    </location>
</feature>
<feature type="compositionally biased region" description="Acidic residues" evidence="1">
    <location>
        <begin position="330"/>
        <end position="340"/>
    </location>
</feature>
<protein>
    <recommendedName>
        <fullName evidence="4">Zn(2)-C6 fungal-type domain-containing protein</fullName>
    </recommendedName>
</protein>
<feature type="region of interest" description="Disordered" evidence="1">
    <location>
        <begin position="529"/>
        <end position="578"/>
    </location>
</feature>
<feature type="compositionally biased region" description="Polar residues" evidence="1">
    <location>
        <begin position="1"/>
        <end position="10"/>
    </location>
</feature>
<proteinExistence type="predicted"/>
<keyword evidence="3" id="KW-1185">Reference proteome</keyword>
<dbReference type="OrthoDB" id="5303703at2759"/>
<evidence type="ECO:0008006" key="4">
    <source>
        <dbReference type="Google" id="ProtNLM"/>
    </source>
</evidence>
<feature type="compositionally biased region" description="Low complexity" evidence="1">
    <location>
        <begin position="226"/>
        <end position="236"/>
    </location>
</feature>
<feature type="compositionally biased region" description="Basic residues" evidence="1">
    <location>
        <begin position="541"/>
        <end position="555"/>
    </location>
</feature>
<sequence length="835" mass="92164">MAPSTFQQPSWGFGPRTVVNNIGAGYSDSDDEDSNAQNGGPIVKPDDASTQLEVPPHSLVSLFGEPHIPESSQGGSFDPQGVPHGLPAAPQSPPSLAEFPSNFSDDGDPDNSHELIRAFPGLQMNNPQKRKKNSPCASGINDSDEDARAKKLQRSVFGSGPFDQSDSESDIDVDVGSSVEPVEGLEMDHDDGAGFQDTENHKGSTQRRFSFNLGFTDKGGSDRESSPASDKSSVSSGDLRPQVREEPAYELRKNIDRQVNSTWLDVDETGNYDPEAEAKKVRKPKAKKKTKKAAERKVKIKKLIVKLRFHKYGTGTIANIMDDEFNWPDGWSEQDSEDESDRMFSLPRRRENTPGVEAQEPIPDPMPSSEIDDLTGHPAARGCIACRRHGYECPMVKGGTWPCQQCKDSEVDCTLIIPPTEKGKCEHCQSLSDDVVCSFEDILGGGSAEAICDQCIEDGLTECHAPPREGYTHRTVDLDEIAYGPNRKWTKCTYCRLHRKICSLKRKTDRPPCKECKKAKHGCTFLDLTNAPERSTPPAKAKAKAKAKIKGKGKAKAVQLDDPTDNGEGPSEPKRQSLFTDADLAYLEEPEEETEVVREATPDIMMEDADGHRGHVIQVPTCFAHPIQFGIQIQSPHECSFCDQPQFGMFGHLEKKVHVIQWLDGTGMTEMGGGHTEHFNLTTMCEDCTMNRAQIICCPGHDLQQLEESEIIRSEEKPIDALMAADPGSAEMKRQLSRWCTCCFSLADFVCRTQQPSVTAEPGEEQMLISGCGLRLCKRCREELTEEHDEDFQYFIRVIDKIPKARATGIKYNLARADVGLLRANGLLAYSVGIA</sequence>
<feature type="compositionally biased region" description="Basic residues" evidence="1">
    <location>
        <begin position="280"/>
        <end position="291"/>
    </location>
</feature>
<feature type="compositionally biased region" description="Basic and acidic residues" evidence="1">
    <location>
        <begin position="186"/>
        <end position="202"/>
    </location>
</feature>
<dbReference type="EMBL" id="ML977564">
    <property type="protein sequence ID" value="KAF2005052.1"/>
    <property type="molecule type" value="Genomic_DNA"/>
</dbReference>
<feature type="region of interest" description="Disordered" evidence="1">
    <location>
        <begin position="330"/>
        <end position="367"/>
    </location>
</feature>
<organism evidence="2 3">
    <name type="scientific">Amniculicola lignicola CBS 123094</name>
    <dbReference type="NCBI Taxonomy" id="1392246"/>
    <lineage>
        <taxon>Eukaryota</taxon>
        <taxon>Fungi</taxon>
        <taxon>Dikarya</taxon>
        <taxon>Ascomycota</taxon>
        <taxon>Pezizomycotina</taxon>
        <taxon>Dothideomycetes</taxon>
        <taxon>Pleosporomycetidae</taxon>
        <taxon>Pleosporales</taxon>
        <taxon>Amniculicolaceae</taxon>
        <taxon>Amniculicola</taxon>
    </lineage>
</organism>
<dbReference type="AlphaFoldDB" id="A0A6A5WTM3"/>
<gene>
    <name evidence="2" type="ORF">P154DRAFT_560031</name>
</gene>
<name>A0A6A5WTM3_9PLEO</name>
<evidence type="ECO:0000256" key="1">
    <source>
        <dbReference type="SAM" id="MobiDB-lite"/>
    </source>
</evidence>
<reference evidence="2" key="1">
    <citation type="journal article" date="2020" name="Stud. Mycol.">
        <title>101 Dothideomycetes genomes: a test case for predicting lifestyles and emergence of pathogens.</title>
        <authorList>
            <person name="Haridas S."/>
            <person name="Albert R."/>
            <person name="Binder M."/>
            <person name="Bloem J."/>
            <person name="Labutti K."/>
            <person name="Salamov A."/>
            <person name="Andreopoulos B."/>
            <person name="Baker S."/>
            <person name="Barry K."/>
            <person name="Bills G."/>
            <person name="Bluhm B."/>
            <person name="Cannon C."/>
            <person name="Castanera R."/>
            <person name="Culley D."/>
            <person name="Daum C."/>
            <person name="Ezra D."/>
            <person name="Gonzalez J."/>
            <person name="Henrissat B."/>
            <person name="Kuo A."/>
            <person name="Liang C."/>
            <person name="Lipzen A."/>
            <person name="Lutzoni F."/>
            <person name="Magnuson J."/>
            <person name="Mondo S."/>
            <person name="Nolan M."/>
            <person name="Ohm R."/>
            <person name="Pangilinan J."/>
            <person name="Park H.-J."/>
            <person name="Ramirez L."/>
            <person name="Alfaro M."/>
            <person name="Sun H."/>
            <person name="Tritt A."/>
            <person name="Yoshinaga Y."/>
            <person name="Zwiers L.-H."/>
            <person name="Turgeon B."/>
            <person name="Goodwin S."/>
            <person name="Spatafora J."/>
            <person name="Crous P."/>
            <person name="Grigoriev I."/>
        </authorList>
    </citation>
    <scope>NUCLEOTIDE SEQUENCE</scope>
    <source>
        <strain evidence="2">CBS 123094</strain>
    </source>
</reference>
<evidence type="ECO:0000313" key="2">
    <source>
        <dbReference type="EMBL" id="KAF2005052.1"/>
    </source>
</evidence>
<accession>A0A6A5WTM3</accession>
<dbReference type="Proteomes" id="UP000799779">
    <property type="component" value="Unassembled WGS sequence"/>
</dbReference>
<feature type="compositionally biased region" description="Basic and acidic residues" evidence="1">
    <location>
        <begin position="241"/>
        <end position="256"/>
    </location>
</feature>
<feature type="region of interest" description="Disordered" evidence="1">
    <location>
        <begin position="1"/>
        <end position="294"/>
    </location>
</feature>